<reference evidence="2" key="1">
    <citation type="submission" date="2017-04" db="EMBL/GenBank/DDBJ databases">
        <authorList>
            <person name="Varghese N."/>
            <person name="Submissions S."/>
        </authorList>
    </citation>
    <scope>NUCLEOTIDE SEQUENCE [LARGE SCALE GENOMIC DNA]</scope>
    <source>
        <strain evidence="2">DSM 19835</strain>
    </source>
</reference>
<keyword evidence="2" id="KW-1185">Reference proteome</keyword>
<gene>
    <name evidence="1" type="ORF">SAMN03080602_04391</name>
</gene>
<organism evidence="1 2">
    <name type="scientific">Arenibacter troitsensis</name>
    <dbReference type="NCBI Taxonomy" id="188872"/>
    <lineage>
        <taxon>Bacteria</taxon>
        <taxon>Pseudomonadati</taxon>
        <taxon>Bacteroidota</taxon>
        <taxon>Flavobacteriia</taxon>
        <taxon>Flavobacteriales</taxon>
        <taxon>Flavobacteriaceae</taxon>
        <taxon>Arenibacter</taxon>
    </lineage>
</organism>
<protein>
    <submittedName>
        <fullName evidence="1">Uncharacterized protein</fullName>
    </submittedName>
</protein>
<evidence type="ECO:0000313" key="1">
    <source>
        <dbReference type="EMBL" id="SMG53520.1"/>
    </source>
</evidence>
<dbReference type="EMBL" id="FXAO01000018">
    <property type="protein sequence ID" value="SMG53520.1"/>
    <property type="molecule type" value="Genomic_DNA"/>
</dbReference>
<proteinExistence type="predicted"/>
<dbReference type="STRING" id="188872.SAMN03080602_04391"/>
<evidence type="ECO:0000313" key="2">
    <source>
        <dbReference type="Proteomes" id="UP000193420"/>
    </source>
</evidence>
<dbReference type="Proteomes" id="UP000193420">
    <property type="component" value="Unassembled WGS sequence"/>
</dbReference>
<dbReference type="AlphaFoldDB" id="A0A1X7LIN5"/>
<sequence length="154" mass="18170">MRKRNQNEKMGIKEYLDNNLNKYYIGILNKNGFELTESNISGMGGIYRFKNSWLNFDIVNDRGIIETRISSLFSENFYDLDLINAFLSRRNKTELEKPKFGKSDLSKRLNLEQESELFENNLTELKTMFNELNYKQTESELNKIGKERAKLLFG</sequence>
<name>A0A1X7LIN5_9FLAO</name>
<accession>A0A1X7LIN5</accession>